<name>A0A9Q1K1A7_9CARY</name>
<comment type="caution">
    <text evidence="2">The sequence shown here is derived from an EMBL/GenBank/DDBJ whole genome shotgun (WGS) entry which is preliminary data.</text>
</comment>
<protein>
    <recommendedName>
        <fullName evidence="1">DUF8040 domain-containing protein</fullName>
    </recommendedName>
</protein>
<evidence type="ECO:0000313" key="3">
    <source>
        <dbReference type="Proteomes" id="UP001153076"/>
    </source>
</evidence>
<gene>
    <name evidence="2" type="ORF">Cgig2_025039</name>
</gene>
<organism evidence="2 3">
    <name type="scientific">Carnegiea gigantea</name>
    <dbReference type="NCBI Taxonomy" id="171969"/>
    <lineage>
        <taxon>Eukaryota</taxon>
        <taxon>Viridiplantae</taxon>
        <taxon>Streptophyta</taxon>
        <taxon>Embryophyta</taxon>
        <taxon>Tracheophyta</taxon>
        <taxon>Spermatophyta</taxon>
        <taxon>Magnoliopsida</taxon>
        <taxon>eudicotyledons</taxon>
        <taxon>Gunneridae</taxon>
        <taxon>Pentapetalae</taxon>
        <taxon>Caryophyllales</taxon>
        <taxon>Cactineae</taxon>
        <taxon>Cactaceae</taxon>
        <taxon>Cactoideae</taxon>
        <taxon>Echinocereeae</taxon>
        <taxon>Carnegiea</taxon>
    </lineage>
</organism>
<feature type="domain" description="DUF8040" evidence="1">
    <location>
        <begin position="1"/>
        <end position="50"/>
    </location>
</feature>
<dbReference type="InterPro" id="IPR058353">
    <property type="entry name" value="DUF8040"/>
</dbReference>
<dbReference type="OrthoDB" id="1301570at2759"/>
<dbReference type="Pfam" id="PF26138">
    <property type="entry name" value="DUF8040"/>
    <property type="match status" value="1"/>
</dbReference>
<accession>A0A9Q1K1A7</accession>
<reference evidence="2" key="1">
    <citation type="submission" date="2022-04" db="EMBL/GenBank/DDBJ databases">
        <title>Carnegiea gigantea Genome sequencing and assembly v2.</title>
        <authorList>
            <person name="Copetti D."/>
            <person name="Sanderson M.J."/>
            <person name="Burquez A."/>
            <person name="Wojciechowski M.F."/>
        </authorList>
    </citation>
    <scope>NUCLEOTIDE SEQUENCE</scope>
    <source>
        <strain evidence="2">SGP5-SGP5p</strain>
        <tissue evidence="2">Aerial part</tissue>
    </source>
</reference>
<dbReference type="Proteomes" id="UP001153076">
    <property type="component" value="Unassembled WGS sequence"/>
</dbReference>
<evidence type="ECO:0000259" key="1">
    <source>
        <dbReference type="Pfam" id="PF26138"/>
    </source>
</evidence>
<evidence type="ECO:0000313" key="2">
    <source>
        <dbReference type="EMBL" id="KAJ8434613.1"/>
    </source>
</evidence>
<dbReference type="AlphaFoldDB" id="A0A9Q1K1A7"/>
<dbReference type="EMBL" id="JAKOGI010000464">
    <property type="protein sequence ID" value="KAJ8434613.1"/>
    <property type="molecule type" value="Genomic_DNA"/>
</dbReference>
<proteinExistence type="predicted"/>
<keyword evidence="3" id="KW-1185">Reference proteome</keyword>
<sequence length="154" mass="17881">MSSMAFFRLCEALEGKAFLASTVNMSVKGQVLIFLHLLGHNLSLYSMEKRKMKEVNEEEKTQFWWSKPMSKELLTFLANEVSKENRPNNSFKSSSYVAVANAISKKDKEFDFGWDDNLKMITRSPTVYNTYADVCTQFTIYDFFVFYGLFGFVF</sequence>